<accession>A0ABQ5GPR5</accession>
<dbReference type="PANTHER" id="PTHR45835:SF99">
    <property type="entry name" value="CHROMO DOMAIN-CONTAINING PROTEIN-RELATED"/>
    <property type="match status" value="1"/>
</dbReference>
<dbReference type="Proteomes" id="UP001151760">
    <property type="component" value="Unassembled WGS sequence"/>
</dbReference>
<gene>
    <name evidence="1" type="ORF">Tco_1043488</name>
</gene>
<dbReference type="GO" id="GO:0003964">
    <property type="term" value="F:RNA-directed DNA polymerase activity"/>
    <property type="evidence" value="ECO:0007669"/>
    <property type="project" value="UniProtKB-KW"/>
</dbReference>
<reference evidence="1" key="2">
    <citation type="submission" date="2022-01" db="EMBL/GenBank/DDBJ databases">
        <authorList>
            <person name="Yamashiro T."/>
            <person name="Shiraishi A."/>
            <person name="Satake H."/>
            <person name="Nakayama K."/>
        </authorList>
    </citation>
    <scope>NUCLEOTIDE SEQUENCE</scope>
</reference>
<proteinExistence type="predicted"/>
<evidence type="ECO:0000313" key="1">
    <source>
        <dbReference type="EMBL" id="GJT76763.1"/>
    </source>
</evidence>
<name>A0ABQ5GPR5_9ASTR</name>
<organism evidence="1 2">
    <name type="scientific">Tanacetum coccineum</name>
    <dbReference type="NCBI Taxonomy" id="301880"/>
    <lineage>
        <taxon>Eukaryota</taxon>
        <taxon>Viridiplantae</taxon>
        <taxon>Streptophyta</taxon>
        <taxon>Embryophyta</taxon>
        <taxon>Tracheophyta</taxon>
        <taxon>Spermatophyta</taxon>
        <taxon>Magnoliopsida</taxon>
        <taxon>eudicotyledons</taxon>
        <taxon>Gunneridae</taxon>
        <taxon>Pentapetalae</taxon>
        <taxon>asterids</taxon>
        <taxon>campanulids</taxon>
        <taxon>Asterales</taxon>
        <taxon>Asteraceae</taxon>
        <taxon>Asteroideae</taxon>
        <taxon>Anthemideae</taxon>
        <taxon>Anthemidinae</taxon>
        <taxon>Tanacetum</taxon>
    </lineage>
</organism>
<keyword evidence="1" id="KW-0808">Transferase</keyword>
<dbReference type="InterPro" id="IPR012337">
    <property type="entry name" value="RNaseH-like_sf"/>
</dbReference>
<sequence length="365" mass="40857">MLPVHSHNPKVTDTNVPEKATKPRIHIRNNKIDTHDCSLLNSNKLKRAVFSFEVVAPPLVELHLLLKEESDILWKLTLLFPNLRVMVPVSNLIMALAVERNGVPNMKGLFSPFVGKSHVGGVGHDVHIGPLIDEGVHVLKVPYAASVVGCHLRFVTPFFFPFRQRDRIHVLGEQRGNNGELLLRRNLASSIINKFSGVLLVLSSLEGGNISVILPVFSSRMLKNGVLNLSILLGEASKVENATTEMLCDLDQLMEMKEDGGADKTYYDLRDMLSRSSSGYDMNWVIVDRLTKSTHFLVIREDYKMEYLARLYVDDIVAGYGVRASIISDCDGRFTSRFLVNITESHRDAFGYESGSSSSDGWMMR</sequence>
<dbReference type="Gene3D" id="3.30.420.10">
    <property type="entry name" value="Ribonuclease H-like superfamily/Ribonuclease H"/>
    <property type="match status" value="1"/>
</dbReference>
<keyword evidence="1" id="KW-0695">RNA-directed DNA polymerase</keyword>
<reference evidence="1" key="1">
    <citation type="journal article" date="2022" name="Int. J. Mol. Sci.">
        <title>Draft Genome of Tanacetum Coccineum: Genomic Comparison of Closely Related Tanacetum-Family Plants.</title>
        <authorList>
            <person name="Yamashiro T."/>
            <person name="Shiraishi A."/>
            <person name="Nakayama K."/>
            <person name="Satake H."/>
        </authorList>
    </citation>
    <scope>NUCLEOTIDE SEQUENCE</scope>
</reference>
<comment type="caution">
    <text evidence="1">The sequence shown here is derived from an EMBL/GenBank/DDBJ whole genome shotgun (WGS) entry which is preliminary data.</text>
</comment>
<protein>
    <submittedName>
        <fullName evidence="1">Reverse transcriptase domain-containing protein</fullName>
    </submittedName>
</protein>
<dbReference type="PANTHER" id="PTHR45835">
    <property type="entry name" value="YALI0A06105P"/>
    <property type="match status" value="1"/>
</dbReference>
<dbReference type="SUPFAM" id="SSF53098">
    <property type="entry name" value="Ribonuclease H-like"/>
    <property type="match status" value="1"/>
</dbReference>
<keyword evidence="2" id="KW-1185">Reference proteome</keyword>
<dbReference type="EMBL" id="BQNB010018653">
    <property type="protein sequence ID" value="GJT76763.1"/>
    <property type="molecule type" value="Genomic_DNA"/>
</dbReference>
<evidence type="ECO:0000313" key="2">
    <source>
        <dbReference type="Proteomes" id="UP001151760"/>
    </source>
</evidence>
<keyword evidence="1" id="KW-0548">Nucleotidyltransferase</keyword>
<dbReference type="InterPro" id="IPR036397">
    <property type="entry name" value="RNaseH_sf"/>
</dbReference>